<keyword evidence="2" id="KW-0813">Transport</keyword>
<dbReference type="OrthoDB" id="10254418at2759"/>
<sequence>MPFTPVHTALGGFLLHLSTSDLLADTGRVFGISGVLDGAIFGGSERWRWSAVAGLVLGPLLARLLGLQTIMPDPGMAAWADQSMGRLGVAGLLVGLGSKLGSGCTSGHFLCGVARLSPRSFVATATFFTTAVLTANLFPAPITASVPAYTLQVPSATTTARLTLGVATLLLANSARRRYFSTLSNPPAMVRLVPFFLEGLTFSLGLLLSGMASPLKVISFLRILPPWAKFDPSLVMVVLTGVLPNALHYARLKSTSSTPDSLKPRYSWESWQVPRRSDIDRPLLLGSALFGVGWGLSGVCPGPAIVALGEIMVSGMTTGITVSASLRGWISFVISLVSGMRLARLLIQVS</sequence>
<keyword evidence="6 8" id="KW-1133">Transmembrane helix</keyword>
<evidence type="ECO:0000256" key="7">
    <source>
        <dbReference type="ARBA" id="ARBA00023136"/>
    </source>
</evidence>
<dbReference type="Pfam" id="PF20398">
    <property type="entry name" value="DUF6691"/>
    <property type="match status" value="1"/>
</dbReference>
<gene>
    <name evidence="9" type="ORF">BCR39DRAFT_540138</name>
</gene>
<feature type="transmembrane region" description="Helical" evidence="8">
    <location>
        <begin position="121"/>
        <end position="139"/>
    </location>
</feature>
<dbReference type="Proteomes" id="UP000193986">
    <property type="component" value="Unassembled WGS sequence"/>
</dbReference>
<evidence type="ECO:0000313" key="10">
    <source>
        <dbReference type="Proteomes" id="UP000193986"/>
    </source>
</evidence>
<accession>A0A1Y2AWA9</accession>
<keyword evidence="5 8" id="KW-0812">Transmembrane</keyword>
<proteinExistence type="predicted"/>
<evidence type="ECO:0000256" key="3">
    <source>
        <dbReference type="ARBA" id="ARBA00022475"/>
    </source>
</evidence>
<dbReference type="Pfam" id="PF04143">
    <property type="entry name" value="Sulf_transp"/>
    <property type="match status" value="1"/>
</dbReference>
<evidence type="ECO:0000256" key="1">
    <source>
        <dbReference type="ARBA" id="ARBA00004429"/>
    </source>
</evidence>
<dbReference type="InterPro" id="IPR046513">
    <property type="entry name" value="DUF6691"/>
</dbReference>
<keyword evidence="4" id="KW-0997">Cell inner membrane</keyword>
<feature type="transmembrane region" description="Helical" evidence="8">
    <location>
        <begin position="232"/>
        <end position="250"/>
    </location>
</feature>
<evidence type="ECO:0000256" key="6">
    <source>
        <dbReference type="ARBA" id="ARBA00022989"/>
    </source>
</evidence>
<name>A0A1Y2AWA9_9TREE</name>
<dbReference type="GO" id="GO:0005886">
    <property type="term" value="C:plasma membrane"/>
    <property type="evidence" value="ECO:0007669"/>
    <property type="project" value="UniProtKB-SubCell"/>
</dbReference>
<dbReference type="EMBL" id="MCFC01000044">
    <property type="protein sequence ID" value="ORY26766.1"/>
    <property type="molecule type" value="Genomic_DNA"/>
</dbReference>
<keyword evidence="7 8" id="KW-0472">Membrane</keyword>
<feature type="transmembrane region" description="Helical" evidence="8">
    <location>
        <begin position="283"/>
        <end position="308"/>
    </location>
</feature>
<evidence type="ECO:0000256" key="2">
    <source>
        <dbReference type="ARBA" id="ARBA00022448"/>
    </source>
</evidence>
<feature type="transmembrane region" description="Helical" evidence="8">
    <location>
        <begin position="48"/>
        <end position="66"/>
    </location>
</feature>
<protein>
    <submittedName>
        <fullName evidence="9">Uncharacterized protein</fullName>
    </submittedName>
</protein>
<feature type="transmembrane region" description="Helical" evidence="8">
    <location>
        <begin position="192"/>
        <end position="212"/>
    </location>
</feature>
<comment type="caution">
    <text evidence="9">The sequence shown here is derived from an EMBL/GenBank/DDBJ whole genome shotgun (WGS) entry which is preliminary data.</text>
</comment>
<comment type="subcellular location">
    <subcellularLocation>
        <location evidence="1">Cell inner membrane</location>
        <topology evidence="1">Multi-pass membrane protein</topology>
    </subcellularLocation>
</comment>
<evidence type="ECO:0000256" key="5">
    <source>
        <dbReference type="ARBA" id="ARBA00022692"/>
    </source>
</evidence>
<organism evidence="9 10">
    <name type="scientific">Naematelia encephala</name>
    <dbReference type="NCBI Taxonomy" id="71784"/>
    <lineage>
        <taxon>Eukaryota</taxon>
        <taxon>Fungi</taxon>
        <taxon>Dikarya</taxon>
        <taxon>Basidiomycota</taxon>
        <taxon>Agaricomycotina</taxon>
        <taxon>Tremellomycetes</taxon>
        <taxon>Tremellales</taxon>
        <taxon>Naemateliaceae</taxon>
        <taxon>Naematelia</taxon>
    </lineage>
</organism>
<dbReference type="PANTHER" id="PTHR30574:SF1">
    <property type="entry name" value="SULPHUR TRANSPORT DOMAIN-CONTAINING PROTEIN"/>
    <property type="match status" value="1"/>
</dbReference>
<dbReference type="PANTHER" id="PTHR30574">
    <property type="entry name" value="INNER MEMBRANE PROTEIN YEDE"/>
    <property type="match status" value="1"/>
</dbReference>
<dbReference type="InterPro" id="IPR007272">
    <property type="entry name" value="Sulf_transp_TsuA/YedE"/>
</dbReference>
<dbReference type="InParanoid" id="A0A1Y2AWA9"/>
<feature type="transmembrane region" description="Helical" evidence="8">
    <location>
        <begin position="151"/>
        <end position="172"/>
    </location>
</feature>
<dbReference type="AlphaFoldDB" id="A0A1Y2AWA9"/>
<keyword evidence="3" id="KW-1003">Cell membrane</keyword>
<reference evidence="9 10" key="1">
    <citation type="submission" date="2016-07" db="EMBL/GenBank/DDBJ databases">
        <title>Pervasive Adenine N6-methylation of Active Genes in Fungi.</title>
        <authorList>
            <consortium name="DOE Joint Genome Institute"/>
            <person name="Mondo S.J."/>
            <person name="Dannebaum R.O."/>
            <person name="Kuo R.C."/>
            <person name="Labutti K."/>
            <person name="Haridas S."/>
            <person name="Kuo A."/>
            <person name="Salamov A."/>
            <person name="Ahrendt S.R."/>
            <person name="Lipzen A."/>
            <person name="Sullivan W."/>
            <person name="Andreopoulos W.B."/>
            <person name="Clum A."/>
            <person name="Lindquist E."/>
            <person name="Daum C."/>
            <person name="Ramamoorthy G.K."/>
            <person name="Gryganskyi A."/>
            <person name="Culley D."/>
            <person name="Magnuson J.K."/>
            <person name="James T.Y."/>
            <person name="O'Malley M.A."/>
            <person name="Stajich J.E."/>
            <person name="Spatafora J.W."/>
            <person name="Visel A."/>
            <person name="Grigoriev I.V."/>
        </authorList>
    </citation>
    <scope>NUCLEOTIDE SEQUENCE [LARGE SCALE GENOMIC DNA]</scope>
    <source>
        <strain evidence="9 10">68-887.2</strain>
    </source>
</reference>
<keyword evidence="10" id="KW-1185">Reference proteome</keyword>
<evidence type="ECO:0000256" key="4">
    <source>
        <dbReference type="ARBA" id="ARBA00022519"/>
    </source>
</evidence>
<evidence type="ECO:0000313" key="9">
    <source>
        <dbReference type="EMBL" id="ORY26766.1"/>
    </source>
</evidence>
<evidence type="ECO:0000256" key="8">
    <source>
        <dbReference type="SAM" id="Phobius"/>
    </source>
</evidence>